<dbReference type="PROSITE" id="PS50213">
    <property type="entry name" value="FAS1"/>
    <property type="match status" value="2"/>
</dbReference>
<dbReference type="GO" id="GO:0000329">
    <property type="term" value="C:fungal-type vacuole membrane"/>
    <property type="evidence" value="ECO:0007669"/>
    <property type="project" value="TreeGrafter"/>
</dbReference>
<evidence type="ECO:0000256" key="2">
    <source>
        <dbReference type="SAM" id="SignalP"/>
    </source>
</evidence>
<name>A0A0A1TCS0_9HYPO</name>
<keyword evidence="5" id="KW-1185">Reference proteome</keyword>
<feature type="signal peptide" evidence="2">
    <location>
        <begin position="1"/>
        <end position="21"/>
    </location>
</feature>
<dbReference type="Pfam" id="PF02469">
    <property type="entry name" value="Fasciclin"/>
    <property type="match status" value="2"/>
</dbReference>
<feature type="chain" id="PRO_5001989891" description="FAS1 domain-containing protein" evidence="2">
    <location>
        <begin position="22"/>
        <end position="400"/>
    </location>
</feature>
<reference evidence="4 5" key="1">
    <citation type="journal article" date="2015" name="Genome Announc.">
        <title>Draft Genome Sequence and Gene Annotation of the Entomopathogenic Fungus Verticillium hemipterigenum.</title>
        <authorList>
            <person name="Horn F."/>
            <person name="Habel A."/>
            <person name="Scharf D.H."/>
            <person name="Dworschak J."/>
            <person name="Brakhage A.A."/>
            <person name="Guthke R."/>
            <person name="Hertweck C."/>
            <person name="Linde J."/>
        </authorList>
    </citation>
    <scope>NUCLEOTIDE SEQUENCE [LARGE SCALE GENOMIC DNA]</scope>
</reference>
<evidence type="ECO:0000259" key="3">
    <source>
        <dbReference type="PROSITE" id="PS50213"/>
    </source>
</evidence>
<feature type="domain" description="FAS1" evidence="3">
    <location>
        <begin position="24"/>
        <end position="175"/>
    </location>
</feature>
<dbReference type="AlphaFoldDB" id="A0A0A1TCS0"/>
<proteinExistence type="predicted"/>
<dbReference type="HOGENOM" id="CLU_031281_2_3_1"/>
<dbReference type="OrthoDB" id="286301at2759"/>
<dbReference type="SUPFAM" id="SSF82153">
    <property type="entry name" value="FAS1 domain"/>
    <property type="match status" value="2"/>
</dbReference>
<dbReference type="PANTHER" id="PTHR10900:SF77">
    <property type="entry name" value="FI19380P1"/>
    <property type="match status" value="1"/>
</dbReference>
<feature type="compositionally biased region" description="Low complexity" evidence="1">
    <location>
        <begin position="349"/>
        <end position="373"/>
    </location>
</feature>
<dbReference type="InterPro" id="IPR000782">
    <property type="entry name" value="FAS1_domain"/>
</dbReference>
<evidence type="ECO:0000313" key="5">
    <source>
        <dbReference type="Proteomes" id="UP000039046"/>
    </source>
</evidence>
<sequence length="400" mass="41712">MYLSHLLRLGALASVVIGVAADEAPKLGDVLANHANLTTFNNLLRKFPSLLLELPSSGGVTIIAPSDQAFKNIPYTALNGVWNTDNEDITLNLLRYHVLQGTLDTTSVKSGPTFMKTSLLTSTKYTNVTAGQNVLFTVQSDKTVIFTSGLGNRCTVVDKDVAFQGGIIQVIDNLLIPPALLDKTAQAFQATSFLGALYAGKLMPGLEYRDGVTIFVPSDMAMGSVGGTLEKLSTSALSRVAGYHVVPGQVLNLENMANNTVLKTLGNSTQNVITVRQSGNNKYVNSAQIVQPDILLANGIMHIISDVLNPDSPAVPNPSQATQPPVFDPSKVDHPFTSALPCSTNCPVTDSTSATGSAASSTTKTKGPSTTSSNGHGPKNTAHVGAAAALGGAIGLVLAL</sequence>
<dbReference type="InterPro" id="IPR036378">
    <property type="entry name" value="FAS1_dom_sf"/>
</dbReference>
<gene>
    <name evidence="4" type="ORF">VHEMI04068</name>
</gene>
<feature type="region of interest" description="Disordered" evidence="1">
    <location>
        <begin position="311"/>
        <end position="333"/>
    </location>
</feature>
<dbReference type="Gene3D" id="2.30.180.10">
    <property type="entry name" value="FAS1 domain"/>
    <property type="match status" value="2"/>
</dbReference>
<dbReference type="STRING" id="1531966.A0A0A1TCS0"/>
<protein>
    <recommendedName>
        <fullName evidence="3">FAS1 domain-containing protein</fullName>
    </recommendedName>
</protein>
<accession>A0A0A1TCS0</accession>
<dbReference type="EMBL" id="CDHN01000002">
    <property type="protein sequence ID" value="CEJ86303.1"/>
    <property type="molecule type" value="Genomic_DNA"/>
</dbReference>
<dbReference type="PANTHER" id="PTHR10900">
    <property type="entry name" value="PERIOSTIN-RELATED"/>
    <property type="match status" value="1"/>
</dbReference>
<evidence type="ECO:0000313" key="4">
    <source>
        <dbReference type="EMBL" id="CEJ86303.1"/>
    </source>
</evidence>
<dbReference type="InterPro" id="IPR050904">
    <property type="entry name" value="Adhesion/Biosynth-related"/>
</dbReference>
<feature type="domain" description="FAS1" evidence="3">
    <location>
        <begin position="177"/>
        <end position="308"/>
    </location>
</feature>
<evidence type="ECO:0000256" key="1">
    <source>
        <dbReference type="SAM" id="MobiDB-lite"/>
    </source>
</evidence>
<dbReference type="GO" id="GO:0016236">
    <property type="term" value="P:macroautophagy"/>
    <property type="evidence" value="ECO:0007669"/>
    <property type="project" value="TreeGrafter"/>
</dbReference>
<keyword evidence="2" id="KW-0732">Signal</keyword>
<dbReference type="Proteomes" id="UP000039046">
    <property type="component" value="Unassembled WGS sequence"/>
</dbReference>
<feature type="region of interest" description="Disordered" evidence="1">
    <location>
        <begin position="349"/>
        <end position="380"/>
    </location>
</feature>
<dbReference type="SMART" id="SM00554">
    <property type="entry name" value="FAS1"/>
    <property type="match status" value="2"/>
</dbReference>
<organism evidence="4 5">
    <name type="scientific">[Torrubiella] hemipterigena</name>
    <dbReference type="NCBI Taxonomy" id="1531966"/>
    <lineage>
        <taxon>Eukaryota</taxon>
        <taxon>Fungi</taxon>
        <taxon>Dikarya</taxon>
        <taxon>Ascomycota</taxon>
        <taxon>Pezizomycotina</taxon>
        <taxon>Sordariomycetes</taxon>
        <taxon>Hypocreomycetidae</taxon>
        <taxon>Hypocreales</taxon>
        <taxon>Clavicipitaceae</taxon>
        <taxon>Clavicipitaceae incertae sedis</taxon>
        <taxon>'Torrubiella' clade</taxon>
    </lineage>
</organism>